<keyword evidence="2" id="KW-1185">Reference proteome</keyword>
<dbReference type="Proteomes" id="UP000193224">
    <property type="component" value="Unassembled WGS sequence"/>
</dbReference>
<dbReference type="EMBL" id="FWXB01000005">
    <property type="protein sequence ID" value="SMC11952.1"/>
    <property type="molecule type" value="Genomic_DNA"/>
</dbReference>
<proteinExistence type="predicted"/>
<dbReference type="RefSeq" id="WP_085799912.1">
    <property type="nucleotide sequence ID" value="NZ_FWXB01000005.1"/>
</dbReference>
<gene>
    <name evidence="1" type="ORF">ROA7745_01773</name>
</gene>
<dbReference type="AlphaFoldDB" id="A0A1X7BQP7"/>
<evidence type="ECO:0000313" key="2">
    <source>
        <dbReference type="Proteomes" id="UP000193224"/>
    </source>
</evidence>
<accession>A0A1X7BQP7</accession>
<name>A0A1X7BQP7_9RHOB</name>
<sequence length="166" mass="18523">MQDTAAPLINFACVEKLDSAPDSYPIGLFDDLEKAKGFLADFRWVLSIEEEYLGGFYPEIIGIFLFKFTPKLVGVDDFVWVIVGEVPSAYITVEECPNPATALDGYIGAMEEWVEAVLNSEPTGGLIPVNESETKENALVLIRRLKYLNDLILPDCKGSLEEDRRQ</sequence>
<reference evidence="1 2" key="1">
    <citation type="submission" date="2017-03" db="EMBL/GenBank/DDBJ databases">
        <authorList>
            <person name="Afonso C.L."/>
            <person name="Miller P.J."/>
            <person name="Scott M.A."/>
            <person name="Spackman E."/>
            <person name="Goraichik I."/>
            <person name="Dimitrov K.M."/>
            <person name="Suarez D.L."/>
            <person name="Swayne D.E."/>
        </authorList>
    </citation>
    <scope>NUCLEOTIDE SEQUENCE [LARGE SCALE GENOMIC DNA]</scope>
    <source>
        <strain evidence="1 2">CECT 7745</strain>
    </source>
</reference>
<protein>
    <submittedName>
        <fullName evidence="1">Uncharacterized protein</fullName>
    </submittedName>
</protein>
<organism evidence="1 2">
    <name type="scientific">Roseovarius aestuarii</name>
    <dbReference type="NCBI Taxonomy" id="475083"/>
    <lineage>
        <taxon>Bacteria</taxon>
        <taxon>Pseudomonadati</taxon>
        <taxon>Pseudomonadota</taxon>
        <taxon>Alphaproteobacteria</taxon>
        <taxon>Rhodobacterales</taxon>
        <taxon>Roseobacteraceae</taxon>
        <taxon>Roseovarius</taxon>
    </lineage>
</organism>
<evidence type="ECO:0000313" key="1">
    <source>
        <dbReference type="EMBL" id="SMC11952.1"/>
    </source>
</evidence>
<dbReference type="OrthoDB" id="6065082at2"/>